<feature type="region of interest" description="Disordered" evidence="1">
    <location>
        <begin position="1"/>
        <end position="27"/>
    </location>
</feature>
<proteinExistence type="predicted"/>
<dbReference type="HOGENOM" id="CLU_1565361_0_0_1"/>
<dbReference type="Proteomes" id="UP000006591">
    <property type="component" value="Chromosome 10"/>
</dbReference>
<reference evidence="2" key="2">
    <citation type="submission" date="2018-04" db="EMBL/GenBank/DDBJ databases">
        <title>OnivRS2 (Oryza nivara Reference Sequence Version 2).</title>
        <authorList>
            <person name="Zhang J."/>
            <person name="Kudrna D."/>
            <person name="Lee S."/>
            <person name="Talag J."/>
            <person name="Rajasekar S."/>
            <person name="Welchert J."/>
            <person name="Hsing Y.-I."/>
            <person name="Wing R.A."/>
        </authorList>
    </citation>
    <scope>NUCLEOTIDE SEQUENCE [LARGE SCALE GENOMIC DNA]</scope>
</reference>
<protein>
    <submittedName>
        <fullName evidence="2">Uncharacterized protein</fullName>
    </submittedName>
</protein>
<dbReference type="AlphaFoldDB" id="A0A0E0IVM2"/>
<reference evidence="2" key="1">
    <citation type="submission" date="2015-04" db="UniProtKB">
        <authorList>
            <consortium name="EnsemblPlants"/>
        </authorList>
    </citation>
    <scope>IDENTIFICATION</scope>
    <source>
        <strain evidence="2">SL10</strain>
    </source>
</reference>
<dbReference type="EnsemblPlants" id="ONIVA10G18990.1">
    <property type="protein sequence ID" value="ONIVA10G18990.1"/>
    <property type="gene ID" value="ONIVA10G18990"/>
</dbReference>
<evidence type="ECO:0000313" key="3">
    <source>
        <dbReference type="Proteomes" id="UP000006591"/>
    </source>
</evidence>
<evidence type="ECO:0000313" key="2">
    <source>
        <dbReference type="EnsemblPlants" id="ONIVA10G18990.1"/>
    </source>
</evidence>
<feature type="compositionally biased region" description="Polar residues" evidence="1">
    <location>
        <begin position="47"/>
        <end position="57"/>
    </location>
</feature>
<organism evidence="2">
    <name type="scientific">Oryza nivara</name>
    <name type="common">Indian wild rice</name>
    <name type="synonym">Oryza sativa f. spontanea</name>
    <dbReference type="NCBI Taxonomy" id="4536"/>
    <lineage>
        <taxon>Eukaryota</taxon>
        <taxon>Viridiplantae</taxon>
        <taxon>Streptophyta</taxon>
        <taxon>Embryophyta</taxon>
        <taxon>Tracheophyta</taxon>
        <taxon>Spermatophyta</taxon>
        <taxon>Magnoliopsida</taxon>
        <taxon>Liliopsida</taxon>
        <taxon>Poales</taxon>
        <taxon>Poaceae</taxon>
        <taxon>BOP clade</taxon>
        <taxon>Oryzoideae</taxon>
        <taxon>Oryzeae</taxon>
        <taxon>Oryzinae</taxon>
        <taxon>Oryza</taxon>
    </lineage>
</organism>
<dbReference type="OMA" id="WKVFPKI"/>
<feature type="region of interest" description="Disordered" evidence="1">
    <location>
        <begin position="47"/>
        <end position="122"/>
    </location>
</feature>
<feature type="region of interest" description="Disordered" evidence="1">
    <location>
        <begin position="146"/>
        <end position="171"/>
    </location>
</feature>
<feature type="compositionally biased region" description="Basic and acidic residues" evidence="1">
    <location>
        <begin position="148"/>
        <end position="157"/>
    </location>
</feature>
<dbReference type="Gramene" id="ONIVA10G18990.1">
    <property type="protein sequence ID" value="ONIVA10G18990.1"/>
    <property type="gene ID" value="ONIVA10G18990"/>
</dbReference>
<sequence length="171" mass="18392">MAAAAGWSGGVRAEGRRTEREGKGLPVRRPWKVFPKIAEQINKMAVTNSNKIATKSTPPLHGPEDAAGGWGGGRNGAAPSSVRRVGQRQRRRGDVDAASSLRRHRRLEVDEQVSPERGPSPHLLILFLPPQREEGGAPRLTAVLFSRTPREKEREEGGGLPLASGTSAAEV</sequence>
<name>A0A0E0IVM2_ORYNI</name>
<feature type="compositionally biased region" description="Basic and acidic residues" evidence="1">
    <location>
        <begin position="13"/>
        <end position="23"/>
    </location>
</feature>
<accession>A0A0E0IVM2</accession>
<evidence type="ECO:0000256" key="1">
    <source>
        <dbReference type="SAM" id="MobiDB-lite"/>
    </source>
</evidence>
<keyword evidence="3" id="KW-1185">Reference proteome</keyword>